<comment type="subcellular location">
    <subcellularLocation>
        <location evidence="2">Membrane</location>
        <topology evidence="2">Single-pass membrane protein</topology>
    </subcellularLocation>
    <subcellularLocation>
        <location evidence="14">Plastid</location>
        <location evidence="14">Chloroplast outer membrane</location>
    </subcellularLocation>
</comment>
<dbReference type="AlphaFoldDB" id="A0A9P3PQH1"/>
<evidence type="ECO:0000256" key="8">
    <source>
        <dbReference type="ARBA" id="ARBA00022801"/>
    </source>
</evidence>
<keyword evidence="6" id="KW-0812">Transmembrane</keyword>
<dbReference type="InterPro" id="IPR027417">
    <property type="entry name" value="P-loop_NTPase"/>
</dbReference>
<keyword evidence="8" id="KW-0378">Hydrolase</keyword>
<evidence type="ECO:0000313" key="16">
    <source>
        <dbReference type="EMBL" id="GLB39689.1"/>
    </source>
</evidence>
<feature type="domain" description="G" evidence="15">
    <location>
        <begin position="34"/>
        <end position="127"/>
    </location>
</feature>
<reference evidence="16" key="1">
    <citation type="submission" date="2022-07" db="EMBL/GenBank/DDBJ databases">
        <title>The genome of Lyophyllum shimeji provides insight into the initial evolution of ectomycorrhizal fungal genome.</title>
        <authorList>
            <person name="Kobayashi Y."/>
            <person name="Shibata T."/>
            <person name="Hirakawa H."/>
            <person name="Shigenobu S."/>
            <person name="Nishiyama T."/>
            <person name="Yamada A."/>
            <person name="Hasebe M."/>
            <person name="Kawaguchi M."/>
        </authorList>
    </citation>
    <scope>NUCLEOTIDE SEQUENCE</scope>
    <source>
        <strain evidence="16">AT787</strain>
    </source>
</reference>
<keyword evidence="13" id="KW-0472">Membrane</keyword>
<keyword evidence="9" id="KW-1002">Plastid outer membrane</keyword>
<evidence type="ECO:0000256" key="6">
    <source>
        <dbReference type="ARBA" id="ARBA00022692"/>
    </source>
</evidence>
<dbReference type="EMBL" id="BRPK01000007">
    <property type="protein sequence ID" value="GLB39689.1"/>
    <property type="molecule type" value="Genomic_DNA"/>
</dbReference>
<comment type="caution">
    <text evidence="16">The sequence shown here is derived from an EMBL/GenBank/DDBJ whole genome shotgun (WGS) entry which is preliminary data.</text>
</comment>
<evidence type="ECO:0000256" key="1">
    <source>
        <dbReference type="ARBA" id="ARBA00001946"/>
    </source>
</evidence>
<dbReference type="OrthoDB" id="8954335at2759"/>
<dbReference type="GO" id="GO:0015031">
    <property type="term" value="P:protein transport"/>
    <property type="evidence" value="ECO:0007669"/>
    <property type="project" value="UniProtKB-KW"/>
</dbReference>
<comment type="cofactor">
    <cofactor evidence="1">
        <name>Mg(2+)</name>
        <dbReference type="ChEBI" id="CHEBI:18420"/>
    </cofactor>
</comment>
<name>A0A9P3PQH1_LYOSH</name>
<dbReference type="Proteomes" id="UP001063166">
    <property type="component" value="Unassembled WGS sequence"/>
</dbReference>
<dbReference type="GO" id="GO:0016787">
    <property type="term" value="F:hydrolase activity"/>
    <property type="evidence" value="ECO:0007669"/>
    <property type="project" value="UniProtKB-KW"/>
</dbReference>
<protein>
    <submittedName>
        <fullName evidence="16">50S ribosome-binding GTPase</fullName>
    </submittedName>
</protein>
<evidence type="ECO:0000256" key="4">
    <source>
        <dbReference type="ARBA" id="ARBA00022528"/>
    </source>
</evidence>
<keyword evidence="5" id="KW-0934">Plastid</keyword>
<dbReference type="GO" id="GO:0005525">
    <property type="term" value="F:GTP binding"/>
    <property type="evidence" value="ECO:0007669"/>
    <property type="project" value="InterPro"/>
</dbReference>
<keyword evidence="7" id="KW-0479">Metal-binding</keyword>
<keyword evidence="12" id="KW-1133">Transmembrane helix</keyword>
<keyword evidence="17" id="KW-1185">Reference proteome</keyword>
<dbReference type="Gene3D" id="3.40.50.300">
    <property type="entry name" value="P-loop containing nucleotide triphosphate hydrolases"/>
    <property type="match status" value="1"/>
</dbReference>
<dbReference type="PANTHER" id="PTHR10903">
    <property type="entry name" value="GTPASE, IMAP FAMILY MEMBER-RELATED"/>
    <property type="match status" value="1"/>
</dbReference>
<keyword evidence="4" id="KW-0150">Chloroplast</keyword>
<organism evidence="16 17">
    <name type="scientific">Lyophyllum shimeji</name>
    <name type="common">Hon-shimeji</name>
    <name type="synonym">Tricholoma shimeji</name>
    <dbReference type="NCBI Taxonomy" id="47721"/>
    <lineage>
        <taxon>Eukaryota</taxon>
        <taxon>Fungi</taxon>
        <taxon>Dikarya</taxon>
        <taxon>Basidiomycota</taxon>
        <taxon>Agaricomycotina</taxon>
        <taxon>Agaricomycetes</taxon>
        <taxon>Agaricomycetidae</taxon>
        <taxon>Agaricales</taxon>
        <taxon>Tricholomatineae</taxon>
        <taxon>Lyophyllaceae</taxon>
        <taxon>Lyophyllum</taxon>
    </lineage>
</organism>
<evidence type="ECO:0000256" key="9">
    <source>
        <dbReference type="ARBA" id="ARBA00022805"/>
    </source>
</evidence>
<gene>
    <name evidence="16" type="ORF">LshimejAT787_0701990</name>
</gene>
<evidence type="ECO:0000256" key="5">
    <source>
        <dbReference type="ARBA" id="ARBA00022640"/>
    </source>
</evidence>
<keyword evidence="11" id="KW-0653">Protein transport</keyword>
<evidence type="ECO:0000256" key="11">
    <source>
        <dbReference type="ARBA" id="ARBA00022927"/>
    </source>
</evidence>
<sequence>MGKNTKKKNNWAKEVKPDDVFLSDPRDTDVIIPVMGPTGSGKSTFINILMGQVVTSVGHDLESHTAHIQHFTFFHPDFPNRRIVVIDTPGFDDTTVDDREILRRIAIWLARSYDANMKLAGVIYLHEITQPRMLGTARKNLDMFNKLCGTEATKNVILATTKWSDVSKEVGERREKQLRDEHWKYMLDLGSSMNRFDATQRSARRIVNTILAKDALDAVQIQRELGDIDSILAETEAGRTLRYTLRELLELQKSMAAQLRQEEDSPELREKIAENEAKIRSSLTQIKALNIPLSRKVMRFLGFV</sequence>
<dbReference type="CDD" id="cd00882">
    <property type="entry name" value="Ras_like_GTPase"/>
    <property type="match status" value="1"/>
</dbReference>
<evidence type="ECO:0000256" key="14">
    <source>
        <dbReference type="ARBA" id="ARBA00024013"/>
    </source>
</evidence>
<accession>A0A9P3PQH1</accession>
<keyword evidence="3" id="KW-0813">Transport</keyword>
<dbReference type="PANTHER" id="PTHR10903:SF135">
    <property type="entry name" value="TRANSLOCASE OF CHLOROPLAST 120, CHLOROPLASTIC-RELATED"/>
    <property type="match status" value="1"/>
</dbReference>
<proteinExistence type="predicted"/>
<dbReference type="GO" id="GO:0016020">
    <property type="term" value="C:membrane"/>
    <property type="evidence" value="ECO:0007669"/>
    <property type="project" value="UniProtKB-SubCell"/>
</dbReference>
<evidence type="ECO:0000256" key="13">
    <source>
        <dbReference type="ARBA" id="ARBA00023136"/>
    </source>
</evidence>
<evidence type="ECO:0000259" key="15">
    <source>
        <dbReference type="Pfam" id="PF01926"/>
    </source>
</evidence>
<dbReference type="GO" id="GO:0046872">
    <property type="term" value="F:metal ion binding"/>
    <property type="evidence" value="ECO:0007669"/>
    <property type="project" value="UniProtKB-KW"/>
</dbReference>
<evidence type="ECO:0000256" key="7">
    <source>
        <dbReference type="ARBA" id="ARBA00022723"/>
    </source>
</evidence>
<evidence type="ECO:0000256" key="12">
    <source>
        <dbReference type="ARBA" id="ARBA00022989"/>
    </source>
</evidence>
<evidence type="ECO:0000256" key="3">
    <source>
        <dbReference type="ARBA" id="ARBA00022448"/>
    </source>
</evidence>
<evidence type="ECO:0000256" key="2">
    <source>
        <dbReference type="ARBA" id="ARBA00004167"/>
    </source>
</evidence>
<evidence type="ECO:0000256" key="10">
    <source>
        <dbReference type="ARBA" id="ARBA00022842"/>
    </source>
</evidence>
<dbReference type="SUPFAM" id="SSF52540">
    <property type="entry name" value="P-loop containing nucleoside triphosphate hydrolases"/>
    <property type="match status" value="1"/>
</dbReference>
<keyword evidence="10" id="KW-0460">Magnesium</keyword>
<dbReference type="Pfam" id="PF01926">
    <property type="entry name" value="MMR_HSR1"/>
    <property type="match status" value="1"/>
</dbReference>
<evidence type="ECO:0000313" key="17">
    <source>
        <dbReference type="Proteomes" id="UP001063166"/>
    </source>
</evidence>
<dbReference type="InterPro" id="IPR006073">
    <property type="entry name" value="GTP-bd"/>
</dbReference>
<dbReference type="InterPro" id="IPR045058">
    <property type="entry name" value="GIMA/IAN/Toc"/>
</dbReference>